<accession>A0A6J4Q877</accession>
<evidence type="ECO:0000256" key="2">
    <source>
        <dbReference type="ARBA" id="ARBA00022723"/>
    </source>
</evidence>
<protein>
    <recommendedName>
        <fullName evidence="5">Iron-binding zinc finger CDGSH type domain-containing protein</fullName>
    </recommendedName>
</protein>
<dbReference type="EMBL" id="CADCVA010000304">
    <property type="protein sequence ID" value="CAA9433182.1"/>
    <property type="molecule type" value="Genomic_DNA"/>
</dbReference>
<dbReference type="InterPro" id="IPR018967">
    <property type="entry name" value="FeS-contain_CDGSH-typ"/>
</dbReference>
<dbReference type="Pfam" id="PF09360">
    <property type="entry name" value="zf-CDGSH"/>
    <property type="match status" value="1"/>
</dbReference>
<dbReference type="GO" id="GO:0005737">
    <property type="term" value="C:cytoplasm"/>
    <property type="evidence" value="ECO:0007669"/>
    <property type="project" value="UniProtKB-ARBA"/>
</dbReference>
<organism evidence="6">
    <name type="scientific">uncultured Rubrobacteraceae bacterium</name>
    <dbReference type="NCBI Taxonomy" id="349277"/>
    <lineage>
        <taxon>Bacteria</taxon>
        <taxon>Bacillati</taxon>
        <taxon>Actinomycetota</taxon>
        <taxon>Rubrobacteria</taxon>
        <taxon>Rubrobacterales</taxon>
        <taxon>Rubrobacteraceae</taxon>
        <taxon>environmental samples</taxon>
    </lineage>
</organism>
<dbReference type="GO" id="GO:0051537">
    <property type="term" value="F:2 iron, 2 sulfur cluster binding"/>
    <property type="evidence" value="ECO:0007669"/>
    <property type="project" value="UniProtKB-KW"/>
</dbReference>
<proteinExistence type="predicted"/>
<gene>
    <name evidence="6" type="ORF">AVDCRST_MAG82-2264</name>
</gene>
<evidence type="ECO:0000259" key="5">
    <source>
        <dbReference type="SMART" id="SM00704"/>
    </source>
</evidence>
<evidence type="ECO:0000256" key="1">
    <source>
        <dbReference type="ARBA" id="ARBA00022714"/>
    </source>
</evidence>
<dbReference type="AlphaFoldDB" id="A0A6J4Q877"/>
<keyword evidence="4" id="KW-0411">Iron-sulfur</keyword>
<evidence type="ECO:0000256" key="3">
    <source>
        <dbReference type="ARBA" id="ARBA00023004"/>
    </source>
</evidence>
<evidence type="ECO:0000256" key="4">
    <source>
        <dbReference type="ARBA" id="ARBA00023014"/>
    </source>
</evidence>
<keyword evidence="2" id="KW-0479">Metal-binding</keyword>
<feature type="domain" description="Iron-binding zinc finger CDGSH type" evidence="5">
    <location>
        <begin position="32"/>
        <end position="65"/>
    </location>
</feature>
<dbReference type="InterPro" id="IPR042216">
    <property type="entry name" value="MitoNEET_CISD"/>
</dbReference>
<reference evidence="6" key="1">
    <citation type="submission" date="2020-02" db="EMBL/GenBank/DDBJ databases">
        <authorList>
            <person name="Meier V. D."/>
        </authorList>
    </citation>
    <scope>NUCLEOTIDE SEQUENCE</scope>
    <source>
        <strain evidence="6">AVDCRST_MAG82</strain>
    </source>
</reference>
<evidence type="ECO:0000313" key="6">
    <source>
        <dbReference type="EMBL" id="CAA9433182.1"/>
    </source>
</evidence>
<name>A0A6J4Q877_9ACTN</name>
<dbReference type="SMART" id="SM00704">
    <property type="entry name" value="ZnF_CDGSH"/>
    <property type="match status" value="1"/>
</dbReference>
<sequence length="75" mass="8276">MKMEERTTISTYENGPFLVTGGLFRIVDADGDEFPVEKETIALCRCGASMKKPFCDGMHSKVGFRAAERSVREGA</sequence>
<dbReference type="Gene3D" id="3.40.5.90">
    <property type="entry name" value="CDGSH iron-sulfur domain, mitoNEET-type"/>
    <property type="match status" value="1"/>
</dbReference>
<keyword evidence="3" id="KW-0408">Iron</keyword>
<keyword evidence="1" id="KW-0001">2Fe-2S</keyword>
<dbReference type="GO" id="GO:0046872">
    <property type="term" value="F:metal ion binding"/>
    <property type="evidence" value="ECO:0007669"/>
    <property type="project" value="UniProtKB-KW"/>
</dbReference>